<evidence type="ECO:0000313" key="4">
    <source>
        <dbReference type="Proteomes" id="UP000580718"/>
    </source>
</evidence>
<dbReference type="Pfam" id="PF01263">
    <property type="entry name" value="Aldose_epim"/>
    <property type="match status" value="1"/>
</dbReference>
<dbReference type="Gene3D" id="2.70.98.10">
    <property type="match status" value="1"/>
</dbReference>
<organism evidence="2 3">
    <name type="scientific">Modestobacter versicolor</name>
    <dbReference type="NCBI Taxonomy" id="429133"/>
    <lineage>
        <taxon>Bacteria</taxon>
        <taxon>Bacillati</taxon>
        <taxon>Actinomycetota</taxon>
        <taxon>Actinomycetes</taxon>
        <taxon>Geodermatophilales</taxon>
        <taxon>Geodermatophilaceae</taxon>
        <taxon>Modestobacter</taxon>
    </lineage>
</organism>
<dbReference type="AlphaFoldDB" id="A0A323VAV3"/>
<proteinExistence type="predicted"/>
<dbReference type="InterPro" id="IPR037480">
    <property type="entry name" value="YihR-like"/>
</dbReference>
<dbReference type="OrthoDB" id="4739604at2"/>
<dbReference type="GO" id="GO:0030246">
    <property type="term" value="F:carbohydrate binding"/>
    <property type="evidence" value="ECO:0007669"/>
    <property type="project" value="InterPro"/>
</dbReference>
<dbReference type="EMBL" id="QKNV01000191">
    <property type="protein sequence ID" value="PZA20356.1"/>
    <property type="molecule type" value="Genomic_DNA"/>
</dbReference>
<gene>
    <name evidence="2" type="ORF">DMO24_15875</name>
    <name evidence="1" type="ORF">FHX36_001047</name>
</gene>
<keyword evidence="3" id="KW-1185">Reference proteome</keyword>
<name>A0A323VAV3_9ACTN</name>
<dbReference type="GO" id="GO:0004034">
    <property type="term" value="F:aldose 1-epimerase activity"/>
    <property type="evidence" value="ECO:0007669"/>
    <property type="project" value="UniProtKB-EC"/>
</dbReference>
<dbReference type="RefSeq" id="WP_110553177.1">
    <property type="nucleotide sequence ID" value="NZ_JACIBU010000001.1"/>
</dbReference>
<evidence type="ECO:0000313" key="1">
    <source>
        <dbReference type="EMBL" id="MBB3675312.1"/>
    </source>
</evidence>
<evidence type="ECO:0000313" key="2">
    <source>
        <dbReference type="EMBL" id="PZA20356.1"/>
    </source>
</evidence>
<dbReference type="PANTHER" id="PTHR10091:SF0">
    <property type="entry name" value="GALACTOSE MUTAROTASE"/>
    <property type="match status" value="1"/>
</dbReference>
<dbReference type="PANTHER" id="PTHR10091">
    <property type="entry name" value="ALDOSE-1-EPIMERASE"/>
    <property type="match status" value="1"/>
</dbReference>
<dbReference type="EC" id="5.1.3.3" evidence="1"/>
<protein>
    <submittedName>
        <fullName evidence="1">Aldose 1-epimerase</fullName>
        <ecNumber evidence="1">5.1.3.3</ecNumber>
    </submittedName>
    <submittedName>
        <fullName evidence="2">Aldose epimerase</fullName>
    </submittedName>
</protein>
<dbReference type="InterPro" id="IPR011013">
    <property type="entry name" value="Gal_mutarotase_sf_dom"/>
</dbReference>
<dbReference type="EMBL" id="JACIBU010000001">
    <property type="protein sequence ID" value="MBB3675312.1"/>
    <property type="molecule type" value="Genomic_DNA"/>
</dbReference>
<dbReference type="SUPFAM" id="SSF74650">
    <property type="entry name" value="Galactose mutarotase-like"/>
    <property type="match status" value="1"/>
</dbReference>
<dbReference type="GO" id="GO:0006006">
    <property type="term" value="P:glucose metabolic process"/>
    <property type="evidence" value="ECO:0007669"/>
    <property type="project" value="TreeGrafter"/>
</dbReference>
<dbReference type="GO" id="GO:0033499">
    <property type="term" value="P:galactose catabolic process via UDP-galactose, Leloir pathway"/>
    <property type="evidence" value="ECO:0007669"/>
    <property type="project" value="TreeGrafter"/>
</dbReference>
<sequence length="305" mass="33196">MSVLPTGEQYVLRSADAEAVVVEVGGGLRTYRSAGRDLLDGFGEREMAGNARGHVLAPWPNRLRDGRFRWDGEDHETPLSEPETGNAIHGLVRYAPWRVVDRTSDSVRLEHLLHPQPGYPWTLRLQVGYELSPAGLRVRTTATNEGDVPLPYGEGHHPYLAAGVGLHVDDCTLVAPGATRLETDERALPTGADKVEGTPYDLREGRLIGDLVIDHCFTDLERDADGLAWVRLTGPDGRGTAVWMDGAYSHLQLFTGDVVPEPRRRQGLAVEPMTCPPNAFATGESVIRLEPGESTTGTWGLAPLG</sequence>
<dbReference type="CDD" id="cd09022">
    <property type="entry name" value="Aldose_epim_Ec_YihR"/>
    <property type="match status" value="1"/>
</dbReference>
<evidence type="ECO:0000313" key="3">
    <source>
        <dbReference type="Proteomes" id="UP000247602"/>
    </source>
</evidence>
<reference evidence="2 3" key="1">
    <citation type="submission" date="2018-06" db="EMBL/GenBank/DDBJ databases">
        <title>Draft genome sequence of Modestobacter versicolor CP153-2.</title>
        <authorList>
            <person name="Gundlapally S.R."/>
        </authorList>
    </citation>
    <scope>NUCLEOTIDE SEQUENCE [LARGE SCALE GENOMIC DNA]</scope>
    <source>
        <strain evidence="2 3">CP153-2</strain>
    </source>
</reference>
<dbReference type="InterPro" id="IPR014718">
    <property type="entry name" value="GH-type_carb-bd"/>
</dbReference>
<comment type="caution">
    <text evidence="2">The sequence shown here is derived from an EMBL/GenBank/DDBJ whole genome shotgun (WGS) entry which is preliminary data.</text>
</comment>
<accession>A0A323VAV3</accession>
<reference evidence="1 4" key="2">
    <citation type="submission" date="2020-08" db="EMBL/GenBank/DDBJ databases">
        <title>Sequencing the genomes of 1000 actinobacteria strains.</title>
        <authorList>
            <person name="Klenk H.-P."/>
        </authorList>
    </citation>
    <scope>NUCLEOTIDE SEQUENCE [LARGE SCALE GENOMIC DNA]</scope>
    <source>
        <strain evidence="1 4">DSM 16678</strain>
    </source>
</reference>
<dbReference type="Proteomes" id="UP000247602">
    <property type="component" value="Unassembled WGS sequence"/>
</dbReference>
<keyword evidence="1" id="KW-0413">Isomerase</keyword>
<dbReference type="InterPro" id="IPR008183">
    <property type="entry name" value="Aldose_1/G6P_1-epimerase"/>
</dbReference>
<dbReference type="Proteomes" id="UP000580718">
    <property type="component" value="Unassembled WGS sequence"/>
</dbReference>